<dbReference type="AlphaFoldDB" id="A0A2J5I840"/>
<organism evidence="2 3">
    <name type="scientific">Aspergillus taichungensis</name>
    <dbReference type="NCBI Taxonomy" id="482145"/>
    <lineage>
        <taxon>Eukaryota</taxon>
        <taxon>Fungi</taxon>
        <taxon>Dikarya</taxon>
        <taxon>Ascomycota</taxon>
        <taxon>Pezizomycotina</taxon>
        <taxon>Eurotiomycetes</taxon>
        <taxon>Eurotiomycetidae</taxon>
        <taxon>Eurotiales</taxon>
        <taxon>Aspergillaceae</taxon>
        <taxon>Aspergillus</taxon>
        <taxon>Aspergillus subgen. Circumdati</taxon>
    </lineage>
</organism>
<dbReference type="Proteomes" id="UP000235023">
    <property type="component" value="Unassembled WGS sequence"/>
</dbReference>
<dbReference type="EMBL" id="KZ559500">
    <property type="protein sequence ID" value="PLN86089.1"/>
    <property type="molecule type" value="Genomic_DNA"/>
</dbReference>
<reference evidence="3" key="1">
    <citation type="submission" date="2017-12" db="EMBL/GenBank/DDBJ databases">
        <authorList>
            <consortium name="DOE Joint Genome Institute"/>
            <person name="Mondo S.J."/>
            <person name="Kjaerbolling I."/>
            <person name="Vesth T.C."/>
            <person name="Frisvad J.C."/>
            <person name="Nybo J.L."/>
            <person name="Theobald S."/>
            <person name="Kuo A."/>
            <person name="Bowyer P."/>
            <person name="Matsuda Y."/>
            <person name="Lyhne E.K."/>
            <person name="Kogle M.E."/>
            <person name="Clum A."/>
            <person name="Lipzen A."/>
            <person name="Salamov A."/>
            <person name="Ngan C.Y."/>
            <person name="Daum C."/>
            <person name="Chiniquy J."/>
            <person name="Barry K."/>
            <person name="LaButti K."/>
            <person name="Haridas S."/>
            <person name="Simmons B.A."/>
            <person name="Magnuson J.K."/>
            <person name="Mortensen U.H."/>
            <person name="Larsen T.O."/>
            <person name="Grigoriev I.V."/>
            <person name="Baker S.E."/>
            <person name="Andersen M.R."/>
            <person name="Nordberg H.P."/>
            <person name="Cantor M.N."/>
            <person name="Hua S.X."/>
        </authorList>
    </citation>
    <scope>NUCLEOTIDE SEQUENCE [LARGE SCALE GENOMIC DNA]</scope>
    <source>
        <strain evidence="3">IBT 19404</strain>
    </source>
</reference>
<evidence type="ECO:0000313" key="3">
    <source>
        <dbReference type="Proteomes" id="UP000235023"/>
    </source>
</evidence>
<sequence length="63" mass="7184">MIHDKLMIFLRSMEDHRPIPNYESPDLGCGASRPTPTPSFLPPRSFEPDFEDEVYASGYLPTN</sequence>
<name>A0A2J5I840_9EURO</name>
<evidence type="ECO:0000313" key="2">
    <source>
        <dbReference type="EMBL" id="PLN86089.1"/>
    </source>
</evidence>
<evidence type="ECO:0000256" key="1">
    <source>
        <dbReference type="SAM" id="MobiDB-lite"/>
    </source>
</evidence>
<feature type="region of interest" description="Disordered" evidence="1">
    <location>
        <begin position="21"/>
        <end position="46"/>
    </location>
</feature>
<protein>
    <submittedName>
        <fullName evidence="2">Uncharacterized protein</fullName>
    </submittedName>
</protein>
<keyword evidence="3" id="KW-1185">Reference proteome</keyword>
<gene>
    <name evidence="2" type="ORF">BDW42DRAFT_159248</name>
</gene>
<proteinExistence type="predicted"/>
<accession>A0A2J5I840</accession>